<dbReference type="Pfam" id="PF00782">
    <property type="entry name" value="DSPc"/>
    <property type="match status" value="1"/>
</dbReference>
<comment type="catalytic activity">
    <reaction evidence="5">
        <text>O-phospho-L-threonyl-[protein] + H2O = L-threonyl-[protein] + phosphate</text>
        <dbReference type="Rhea" id="RHEA:47004"/>
        <dbReference type="Rhea" id="RHEA-COMP:11060"/>
        <dbReference type="Rhea" id="RHEA-COMP:11605"/>
        <dbReference type="ChEBI" id="CHEBI:15377"/>
        <dbReference type="ChEBI" id="CHEBI:30013"/>
        <dbReference type="ChEBI" id="CHEBI:43474"/>
        <dbReference type="ChEBI" id="CHEBI:61977"/>
        <dbReference type="EC" id="3.1.3.16"/>
    </reaction>
</comment>
<sequence length="231" mass="26416">MSDGGCLKDLQWCWYGLFVGSPTATEVLPRLFMGGLNRDEKFYARHSITHVVTLCGYGPPKYLSLQKMHMPMSDCPCSDVVTRIRPIVQFIHKGRLQGGGVYVHCLRGVSRSSAMIIAYLMAVFDLEYDEAFRFLKSKRWCAFPNPGFQRQLSKLFDRRSLVELLDKIGANNEYKKTMKLQDHMAFNSWRSDIESGKGKTESSKELLLTKDDNGRSEGDSYAYTRQPEKTE</sequence>
<dbReference type="GO" id="GO:0004722">
    <property type="term" value="F:protein serine/threonine phosphatase activity"/>
    <property type="evidence" value="ECO:0007669"/>
    <property type="project" value="UniProtKB-EC"/>
</dbReference>
<dbReference type="InterPro" id="IPR029021">
    <property type="entry name" value="Prot-tyrosine_phosphatase-like"/>
</dbReference>
<evidence type="ECO:0000256" key="1">
    <source>
        <dbReference type="ARBA" id="ARBA00008601"/>
    </source>
</evidence>
<gene>
    <name evidence="9" type="ORF">LSP00402_LOCUS3197</name>
</gene>
<dbReference type="AlphaFoldDB" id="A0A7S2X6N2"/>
<dbReference type="GO" id="GO:0007165">
    <property type="term" value="P:signal transduction"/>
    <property type="evidence" value="ECO:0007669"/>
    <property type="project" value="TreeGrafter"/>
</dbReference>
<evidence type="ECO:0000259" key="7">
    <source>
        <dbReference type="PROSITE" id="PS50054"/>
    </source>
</evidence>
<dbReference type="GO" id="GO:0004725">
    <property type="term" value="F:protein tyrosine phosphatase activity"/>
    <property type="evidence" value="ECO:0007669"/>
    <property type="project" value="TreeGrafter"/>
</dbReference>
<organism evidence="9">
    <name type="scientific">Lotharella oceanica</name>
    <dbReference type="NCBI Taxonomy" id="641309"/>
    <lineage>
        <taxon>Eukaryota</taxon>
        <taxon>Sar</taxon>
        <taxon>Rhizaria</taxon>
        <taxon>Cercozoa</taxon>
        <taxon>Chlorarachniophyceae</taxon>
        <taxon>Lotharella</taxon>
    </lineage>
</organism>
<evidence type="ECO:0000256" key="6">
    <source>
        <dbReference type="SAM" id="MobiDB-lite"/>
    </source>
</evidence>
<evidence type="ECO:0000256" key="4">
    <source>
        <dbReference type="ARBA" id="ARBA00047761"/>
    </source>
</evidence>
<dbReference type="GO" id="GO:0005829">
    <property type="term" value="C:cytosol"/>
    <property type="evidence" value="ECO:0007669"/>
    <property type="project" value="TreeGrafter"/>
</dbReference>
<dbReference type="Gene3D" id="3.90.190.10">
    <property type="entry name" value="Protein tyrosine phosphatase superfamily"/>
    <property type="match status" value="1"/>
</dbReference>
<comment type="catalytic activity">
    <reaction evidence="4">
        <text>O-phospho-L-seryl-[protein] + H2O = L-seryl-[protein] + phosphate</text>
        <dbReference type="Rhea" id="RHEA:20629"/>
        <dbReference type="Rhea" id="RHEA-COMP:9863"/>
        <dbReference type="Rhea" id="RHEA-COMP:11604"/>
        <dbReference type="ChEBI" id="CHEBI:15377"/>
        <dbReference type="ChEBI" id="CHEBI:29999"/>
        <dbReference type="ChEBI" id="CHEBI:43474"/>
        <dbReference type="ChEBI" id="CHEBI:83421"/>
        <dbReference type="EC" id="3.1.3.16"/>
    </reaction>
</comment>
<proteinExistence type="inferred from homology"/>
<evidence type="ECO:0000256" key="2">
    <source>
        <dbReference type="ARBA" id="ARBA00022801"/>
    </source>
</evidence>
<comment type="similarity">
    <text evidence="1">Belongs to the protein-tyrosine phosphatase family. Non-receptor class dual specificity subfamily.</text>
</comment>
<dbReference type="InterPro" id="IPR016130">
    <property type="entry name" value="Tyr_Pase_AS"/>
</dbReference>
<dbReference type="InterPro" id="IPR020422">
    <property type="entry name" value="TYR_PHOSPHATASE_DUAL_dom"/>
</dbReference>
<feature type="compositionally biased region" description="Basic and acidic residues" evidence="6">
    <location>
        <begin position="193"/>
        <end position="218"/>
    </location>
</feature>
<dbReference type="InterPro" id="IPR000340">
    <property type="entry name" value="Dual-sp_phosphatase_cat-dom"/>
</dbReference>
<keyword evidence="2" id="KW-0378">Hydrolase</keyword>
<dbReference type="SUPFAM" id="SSF52799">
    <property type="entry name" value="(Phosphotyrosine protein) phosphatases II"/>
    <property type="match status" value="1"/>
</dbReference>
<name>A0A7S2X6N2_9EUKA</name>
<evidence type="ECO:0000256" key="5">
    <source>
        <dbReference type="ARBA" id="ARBA00048336"/>
    </source>
</evidence>
<evidence type="ECO:0000259" key="8">
    <source>
        <dbReference type="PROSITE" id="PS50056"/>
    </source>
</evidence>
<dbReference type="InterPro" id="IPR000387">
    <property type="entry name" value="Tyr_Pase_dom"/>
</dbReference>
<accession>A0A7S2X6N2</accession>
<reference evidence="9" key="1">
    <citation type="submission" date="2021-01" db="EMBL/GenBank/DDBJ databases">
        <authorList>
            <person name="Corre E."/>
            <person name="Pelletier E."/>
            <person name="Niang G."/>
            <person name="Scheremetjew M."/>
            <person name="Finn R."/>
            <person name="Kale V."/>
            <person name="Holt S."/>
            <person name="Cochrane G."/>
            <person name="Meng A."/>
            <person name="Brown T."/>
            <person name="Cohen L."/>
        </authorList>
    </citation>
    <scope>NUCLEOTIDE SEQUENCE</scope>
    <source>
        <strain evidence="9">CCMP622</strain>
    </source>
</reference>
<keyword evidence="3" id="KW-0904">Protein phosphatase</keyword>
<evidence type="ECO:0000313" key="9">
    <source>
        <dbReference type="EMBL" id="CAD9750420.1"/>
    </source>
</evidence>
<dbReference type="PROSITE" id="PS00383">
    <property type="entry name" value="TYR_PHOSPHATASE_1"/>
    <property type="match status" value="1"/>
</dbReference>
<dbReference type="EMBL" id="HBHP01005165">
    <property type="protein sequence ID" value="CAD9750420.1"/>
    <property type="molecule type" value="Transcribed_RNA"/>
</dbReference>
<dbReference type="PANTHER" id="PTHR45948:SF2">
    <property type="entry name" value="DUAL SPECIFICITY PROTEIN PHOSPHATASE"/>
    <property type="match status" value="1"/>
</dbReference>
<feature type="region of interest" description="Disordered" evidence="6">
    <location>
        <begin position="193"/>
        <end position="231"/>
    </location>
</feature>
<dbReference type="PROSITE" id="PS50056">
    <property type="entry name" value="TYR_PHOSPHATASE_2"/>
    <property type="match status" value="1"/>
</dbReference>
<feature type="domain" description="Tyrosine-protein phosphatase" evidence="7">
    <location>
        <begin position="21"/>
        <end position="161"/>
    </location>
</feature>
<feature type="domain" description="Tyrosine specific protein phosphatases" evidence="8">
    <location>
        <begin position="78"/>
        <end position="139"/>
    </location>
</feature>
<evidence type="ECO:0000256" key="3">
    <source>
        <dbReference type="ARBA" id="ARBA00022912"/>
    </source>
</evidence>
<dbReference type="SMART" id="SM00195">
    <property type="entry name" value="DSPc"/>
    <property type="match status" value="1"/>
</dbReference>
<protein>
    <submittedName>
        <fullName evidence="9">Uncharacterized protein</fullName>
    </submittedName>
</protein>
<dbReference type="CDD" id="cd14498">
    <property type="entry name" value="DSP"/>
    <property type="match status" value="1"/>
</dbReference>
<dbReference type="PANTHER" id="PTHR45948">
    <property type="entry name" value="DUAL SPECIFICITY PROTEIN PHOSPHATASE DDB_G0269404-RELATED"/>
    <property type="match status" value="1"/>
</dbReference>
<dbReference type="PROSITE" id="PS50054">
    <property type="entry name" value="TYR_PHOSPHATASE_DUAL"/>
    <property type="match status" value="1"/>
</dbReference>